<reference evidence="3 4" key="1">
    <citation type="journal article" date="2023" name="Sci. Data">
        <title>Genome assembly of the Korean intertidal mud-creeper Batillaria attramentaria.</title>
        <authorList>
            <person name="Patra A.K."/>
            <person name="Ho P.T."/>
            <person name="Jun S."/>
            <person name="Lee S.J."/>
            <person name="Kim Y."/>
            <person name="Won Y.J."/>
        </authorList>
    </citation>
    <scope>NUCLEOTIDE SEQUENCE [LARGE SCALE GENOMIC DNA]</scope>
    <source>
        <strain evidence="3">Wonlab-2016</strain>
    </source>
</reference>
<dbReference type="SUPFAM" id="SSF48726">
    <property type="entry name" value="Immunoglobulin"/>
    <property type="match status" value="2"/>
</dbReference>
<protein>
    <recommendedName>
        <fullName evidence="5">Ig-like domain-containing protein</fullName>
    </recommendedName>
</protein>
<keyword evidence="2" id="KW-0812">Transmembrane</keyword>
<dbReference type="InterPro" id="IPR013783">
    <property type="entry name" value="Ig-like_fold"/>
</dbReference>
<evidence type="ECO:0000256" key="2">
    <source>
        <dbReference type="SAM" id="Phobius"/>
    </source>
</evidence>
<feature type="compositionally biased region" description="Polar residues" evidence="1">
    <location>
        <begin position="462"/>
        <end position="471"/>
    </location>
</feature>
<evidence type="ECO:0000256" key="1">
    <source>
        <dbReference type="SAM" id="MobiDB-lite"/>
    </source>
</evidence>
<name>A0ABD0LE52_9CAEN</name>
<feature type="compositionally biased region" description="Basic and acidic residues" evidence="1">
    <location>
        <begin position="475"/>
        <end position="487"/>
    </location>
</feature>
<sequence>MNGEFHGNDSNTLTLNESDHVTVTLLCSAYGRPAPRVYLIKNGTEEIASNGVPDKHDFTQAVPYTLGPAECEHTGNYTCSFKDGALNLDNRILKLGVNCAPRKPKNISDIDTCPSAINKDGFVLLVVANPPPSPDDVTVTYVGDTKDGNNSALFTVLVHNISSFETKLNVSAKDYEKLQDGQYKLSVSNAFGNLYCTFHRDGDDGAVLASTTNIIIAVVVGVLIILAAIIIFFVIRRRREYTNQAFSQNGSDADHDSGIGMNGRSSPPDKNPDSNQAPRYSDGAGYASFNEFTPTKQQEGVLRKKSARTAAYEVTSITGGQVSIKQAAPQPNAYQEPWDTKNKEMTLAGAPGGPPTLHNVGPKGDEYAMVSNANNKTTITVGPKGDEYSTVAKHGKGDNTQGSPAKAQGPEDAAASRGPPLSMTPHPLDTPGYATLAQMAPDQGNQGDVTSSSGDAAASGSPVKNTSSSGDGTDFYDHVQRDGHDPKSTSQGPGVQYSHIGNY</sequence>
<feature type="region of interest" description="Disordered" evidence="1">
    <location>
        <begin position="378"/>
        <end position="503"/>
    </location>
</feature>
<comment type="caution">
    <text evidence="3">The sequence shown here is derived from an EMBL/GenBank/DDBJ whole genome shotgun (WGS) entry which is preliminary data.</text>
</comment>
<feature type="region of interest" description="Disordered" evidence="1">
    <location>
        <begin position="246"/>
        <end position="289"/>
    </location>
</feature>
<feature type="compositionally biased region" description="Low complexity" evidence="1">
    <location>
        <begin position="451"/>
        <end position="461"/>
    </location>
</feature>
<organism evidence="3 4">
    <name type="scientific">Batillaria attramentaria</name>
    <dbReference type="NCBI Taxonomy" id="370345"/>
    <lineage>
        <taxon>Eukaryota</taxon>
        <taxon>Metazoa</taxon>
        <taxon>Spiralia</taxon>
        <taxon>Lophotrochozoa</taxon>
        <taxon>Mollusca</taxon>
        <taxon>Gastropoda</taxon>
        <taxon>Caenogastropoda</taxon>
        <taxon>Sorbeoconcha</taxon>
        <taxon>Cerithioidea</taxon>
        <taxon>Batillariidae</taxon>
        <taxon>Batillaria</taxon>
    </lineage>
</organism>
<dbReference type="Gene3D" id="2.60.40.10">
    <property type="entry name" value="Immunoglobulins"/>
    <property type="match status" value="1"/>
</dbReference>
<accession>A0ABD0LE52</accession>
<gene>
    <name evidence="3" type="ORF">BaRGS_00011330</name>
</gene>
<dbReference type="InterPro" id="IPR036179">
    <property type="entry name" value="Ig-like_dom_sf"/>
</dbReference>
<keyword evidence="4" id="KW-1185">Reference proteome</keyword>
<proteinExistence type="predicted"/>
<feature type="compositionally biased region" description="Polar residues" evidence="1">
    <location>
        <begin position="488"/>
        <end position="503"/>
    </location>
</feature>
<keyword evidence="2" id="KW-0472">Membrane</keyword>
<evidence type="ECO:0000313" key="4">
    <source>
        <dbReference type="Proteomes" id="UP001519460"/>
    </source>
</evidence>
<evidence type="ECO:0008006" key="5">
    <source>
        <dbReference type="Google" id="ProtNLM"/>
    </source>
</evidence>
<dbReference type="CDD" id="cd00096">
    <property type="entry name" value="Ig"/>
    <property type="match status" value="1"/>
</dbReference>
<dbReference type="AlphaFoldDB" id="A0ABD0LE52"/>
<dbReference type="Proteomes" id="UP001519460">
    <property type="component" value="Unassembled WGS sequence"/>
</dbReference>
<feature type="transmembrane region" description="Helical" evidence="2">
    <location>
        <begin position="214"/>
        <end position="235"/>
    </location>
</feature>
<dbReference type="EMBL" id="JACVVK020000058">
    <property type="protein sequence ID" value="KAK7497488.1"/>
    <property type="molecule type" value="Genomic_DNA"/>
</dbReference>
<keyword evidence="2" id="KW-1133">Transmembrane helix</keyword>
<evidence type="ECO:0000313" key="3">
    <source>
        <dbReference type="EMBL" id="KAK7497488.1"/>
    </source>
</evidence>